<keyword evidence="3" id="KW-0862">Zinc</keyword>
<dbReference type="AlphaFoldDB" id="A0A9N9XBW4"/>
<evidence type="ECO:0000259" key="7">
    <source>
        <dbReference type="PROSITE" id="PS50950"/>
    </source>
</evidence>
<dbReference type="InterPro" id="IPR026516">
    <property type="entry name" value="THAP1/10"/>
</dbReference>
<feature type="region of interest" description="Disordered" evidence="6">
    <location>
        <begin position="140"/>
        <end position="162"/>
    </location>
</feature>
<organism evidence="8 9">
    <name type="scientific">Diabrotica balteata</name>
    <name type="common">Banded cucumber beetle</name>
    <dbReference type="NCBI Taxonomy" id="107213"/>
    <lineage>
        <taxon>Eukaryota</taxon>
        <taxon>Metazoa</taxon>
        <taxon>Ecdysozoa</taxon>
        <taxon>Arthropoda</taxon>
        <taxon>Hexapoda</taxon>
        <taxon>Insecta</taxon>
        <taxon>Pterygota</taxon>
        <taxon>Neoptera</taxon>
        <taxon>Endopterygota</taxon>
        <taxon>Coleoptera</taxon>
        <taxon>Polyphaga</taxon>
        <taxon>Cucujiformia</taxon>
        <taxon>Chrysomeloidea</taxon>
        <taxon>Chrysomelidae</taxon>
        <taxon>Galerucinae</taxon>
        <taxon>Diabroticina</taxon>
        <taxon>Diabroticites</taxon>
        <taxon>Diabrotica</taxon>
    </lineage>
</organism>
<evidence type="ECO:0000313" key="9">
    <source>
        <dbReference type="Proteomes" id="UP001153709"/>
    </source>
</evidence>
<dbReference type="Proteomes" id="UP001153709">
    <property type="component" value="Chromosome 4"/>
</dbReference>
<sequence>MRCAVFGCSSDNQSKRNPCPNTRFFRFPKEENLIKQWVHATGRKDKFNSKTASICSKHFAETDFYTNLKHQLLNYRPKNYRGLKKDVVPNKNLPTMKPEVSRIGHGSALKKSQRKQVIDELLSSECEDSGGNVKQEGIEDNSQNFTQGNGFSNNAAEKSTQNVSNKNLPMVKLEVFDELLSSECEGFLANIKQEVLEDNSQSFIRGNGFSNNAAEKSTQTVPLMNQNQELINEILLLKQQLNAVTAKVSTLENIISAWKKN</sequence>
<name>A0A9N9XBW4_DIABA</name>
<dbReference type="PANTHER" id="PTHR46600:SF11">
    <property type="entry name" value="THAP DOMAIN-CONTAINING PROTEIN 10"/>
    <property type="match status" value="1"/>
</dbReference>
<accession>A0A9N9XBW4</accession>
<dbReference type="OrthoDB" id="7331812at2759"/>
<dbReference type="GO" id="GO:0008270">
    <property type="term" value="F:zinc ion binding"/>
    <property type="evidence" value="ECO:0007669"/>
    <property type="project" value="UniProtKB-KW"/>
</dbReference>
<feature type="region of interest" description="Disordered" evidence="6">
    <location>
        <begin position="89"/>
        <end position="108"/>
    </location>
</feature>
<dbReference type="PANTHER" id="PTHR46600">
    <property type="entry name" value="THAP DOMAIN-CONTAINING"/>
    <property type="match status" value="1"/>
</dbReference>
<evidence type="ECO:0000256" key="5">
    <source>
        <dbReference type="PROSITE-ProRule" id="PRU00309"/>
    </source>
</evidence>
<keyword evidence="9" id="KW-1185">Reference proteome</keyword>
<keyword evidence="1" id="KW-0479">Metal-binding</keyword>
<evidence type="ECO:0000256" key="4">
    <source>
        <dbReference type="ARBA" id="ARBA00023125"/>
    </source>
</evidence>
<dbReference type="GO" id="GO:0043565">
    <property type="term" value="F:sequence-specific DNA binding"/>
    <property type="evidence" value="ECO:0007669"/>
    <property type="project" value="InterPro"/>
</dbReference>
<dbReference type="PROSITE" id="PS50950">
    <property type="entry name" value="ZF_THAP"/>
    <property type="match status" value="1"/>
</dbReference>
<evidence type="ECO:0000256" key="3">
    <source>
        <dbReference type="ARBA" id="ARBA00022833"/>
    </source>
</evidence>
<protein>
    <recommendedName>
        <fullName evidence="7">THAP-type domain-containing protein</fullName>
    </recommendedName>
</protein>
<dbReference type="InterPro" id="IPR038441">
    <property type="entry name" value="THAP_Znf_sf"/>
</dbReference>
<dbReference type="SMART" id="SM00692">
    <property type="entry name" value="DM3"/>
    <property type="match status" value="1"/>
</dbReference>
<keyword evidence="2 5" id="KW-0863">Zinc-finger</keyword>
<feature type="domain" description="THAP-type" evidence="7">
    <location>
        <begin position="1"/>
        <end position="92"/>
    </location>
</feature>
<dbReference type="SUPFAM" id="SSF57716">
    <property type="entry name" value="Glucocorticoid receptor-like (DNA-binding domain)"/>
    <property type="match status" value="1"/>
</dbReference>
<reference evidence="8" key="1">
    <citation type="submission" date="2022-01" db="EMBL/GenBank/DDBJ databases">
        <authorList>
            <person name="King R."/>
        </authorList>
    </citation>
    <scope>NUCLEOTIDE SEQUENCE</scope>
</reference>
<evidence type="ECO:0000256" key="6">
    <source>
        <dbReference type="SAM" id="MobiDB-lite"/>
    </source>
</evidence>
<dbReference type="InterPro" id="IPR006612">
    <property type="entry name" value="THAP_Znf"/>
</dbReference>
<dbReference type="EMBL" id="OU898279">
    <property type="protein sequence ID" value="CAG9833137.1"/>
    <property type="molecule type" value="Genomic_DNA"/>
</dbReference>
<dbReference type="SMART" id="SM00980">
    <property type="entry name" value="THAP"/>
    <property type="match status" value="1"/>
</dbReference>
<proteinExistence type="predicted"/>
<keyword evidence="4 5" id="KW-0238">DNA-binding</keyword>
<evidence type="ECO:0000313" key="8">
    <source>
        <dbReference type="EMBL" id="CAG9833137.1"/>
    </source>
</evidence>
<dbReference type="Gene3D" id="6.20.210.20">
    <property type="entry name" value="THAP domain"/>
    <property type="match status" value="1"/>
</dbReference>
<evidence type="ECO:0000256" key="2">
    <source>
        <dbReference type="ARBA" id="ARBA00022771"/>
    </source>
</evidence>
<evidence type="ECO:0000256" key="1">
    <source>
        <dbReference type="ARBA" id="ARBA00022723"/>
    </source>
</evidence>
<dbReference type="Pfam" id="PF05485">
    <property type="entry name" value="THAP"/>
    <property type="match status" value="1"/>
</dbReference>
<gene>
    <name evidence="8" type="ORF">DIABBA_LOCUS6557</name>
</gene>